<gene>
    <name evidence="2" type="ORF">H9906_06155</name>
</gene>
<dbReference type="InterPro" id="IPR007401">
    <property type="entry name" value="DUF454"/>
</dbReference>
<reference evidence="2" key="2">
    <citation type="submission" date="2021-04" db="EMBL/GenBank/DDBJ databases">
        <authorList>
            <person name="Gilroy R."/>
        </authorList>
    </citation>
    <scope>NUCLEOTIDE SEQUENCE</scope>
    <source>
        <strain evidence="2">9264</strain>
    </source>
</reference>
<keyword evidence="1" id="KW-1133">Transmembrane helix</keyword>
<dbReference type="AlphaFoldDB" id="A0A9D2RGE2"/>
<evidence type="ECO:0000256" key="1">
    <source>
        <dbReference type="SAM" id="Phobius"/>
    </source>
</evidence>
<feature type="transmembrane region" description="Helical" evidence="1">
    <location>
        <begin position="82"/>
        <end position="99"/>
    </location>
</feature>
<dbReference type="Proteomes" id="UP000823889">
    <property type="component" value="Unassembled WGS sequence"/>
</dbReference>
<reference evidence="2" key="1">
    <citation type="journal article" date="2021" name="PeerJ">
        <title>Extensive microbial diversity within the chicken gut microbiome revealed by metagenomics and culture.</title>
        <authorList>
            <person name="Gilroy R."/>
            <person name="Ravi A."/>
            <person name="Getino M."/>
            <person name="Pursley I."/>
            <person name="Horton D.L."/>
            <person name="Alikhan N.F."/>
            <person name="Baker D."/>
            <person name="Gharbi K."/>
            <person name="Hall N."/>
            <person name="Watson M."/>
            <person name="Adriaenssens E.M."/>
            <person name="Foster-Nyarko E."/>
            <person name="Jarju S."/>
            <person name="Secka A."/>
            <person name="Antonio M."/>
            <person name="Oren A."/>
            <person name="Chaudhuri R.R."/>
            <person name="La Ragione R."/>
            <person name="Hildebrand F."/>
            <person name="Pallen M.J."/>
        </authorList>
    </citation>
    <scope>NUCLEOTIDE SEQUENCE</scope>
    <source>
        <strain evidence="2">9264</strain>
    </source>
</reference>
<sequence>MVAPKPRSPLSKLFYLGVGWFALGMSVLGIFLPLLPTTPFLLLACACFMRGSQRMALWLLNHRWFGSYIRDFHENRGLTVQTKVRAIVVMWVSLALSAYIVPLVWVRWFLLVPGICVTVYLWRFKTRGPLGNDATISD</sequence>
<evidence type="ECO:0000313" key="2">
    <source>
        <dbReference type="EMBL" id="HJD44593.1"/>
    </source>
</evidence>
<keyword evidence="1" id="KW-0472">Membrane</keyword>
<accession>A0A9D2RGE2</accession>
<organism evidence="2 3">
    <name type="scientific">Candidatus Paenalcaligenes intestinipullorum</name>
    <dbReference type="NCBI Taxonomy" id="2838718"/>
    <lineage>
        <taxon>Bacteria</taxon>
        <taxon>Pseudomonadati</taxon>
        <taxon>Pseudomonadota</taxon>
        <taxon>Betaproteobacteria</taxon>
        <taxon>Burkholderiales</taxon>
        <taxon>Alcaligenaceae</taxon>
        <taxon>Paenalcaligenes</taxon>
    </lineage>
</organism>
<protein>
    <submittedName>
        <fullName evidence="2">YbaN family protein</fullName>
    </submittedName>
</protein>
<dbReference type="PIRSF" id="PIRSF016789">
    <property type="entry name" value="DUF454"/>
    <property type="match status" value="1"/>
</dbReference>
<dbReference type="PANTHER" id="PTHR35813">
    <property type="entry name" value="INNER MEMBRANE PROTEIN YBAN"/>
    <property type="match status" value="1"/>
</dbReference>
<keyword evidence="1" id="KW-0812">Transmembrane</keyword>
<proteinExistence type="predicted"/>
<name>A0A9D2RGE2_9BURK</name>
<dbReference type="Pfam" id="PF04304">
    <property type="entry name" value="DUF454"/>
    <property type="match status" value="1"/>
</dbReference>
<feature type="transmembrane region" description="Helical" evidence="1">
    <location>
        <begin position="12"/>
        <end position="34"/>
    </location>
</feature>
<comment type="caution">
    <text evidence="2">The sequence shown here is derived from an EMBL/GenBank/DDBJ whole genome shotgun (WGS) entry which is preliminary data.</text>
</comment>
<dbReference type="GO" id="GO:0005886">
    <property type="term" value="C:plasma membrane"/>
    <property type="evidence" value="ECO:0007669"/>
    <property type="project" value="TreeGrafter"/>
</dbReference>
<dbReference type="EMBL" id="DWUQ01000128">
    <property type="protein sequence ID" value="HJD44593.1"/>
    <property type="molecule type" value="Genomic_DNA"/>
</dbReference>
<dbReference type="PANTHER" id="PTHR35813:SF1">
    <property type="entry name" value="INNER MEMBRANE PROTEIN YBAN"/>
    <property type="match status" value="1"/>
</dbReference>
<evidence type="ECO:0000313" key="3">
    <source>
        <dbReference type="Proteomes" id="UP000823889"/>
    </source>
</evidence>